<dbReference type="InterPro" id="IPR010982">
    <property type="entry name" value="Lambda_DNA-bd_dom_sf"/>
</dbReference>
<dbReference type="eggNOG" id="COG3636">
    <property type="taxonomic scope" value="Bacteria"/>
</dbReference>
<dbReference type="EMBL" id="CP039907">
    <property type="protein sequence ID" value="QCM00623.1"/>
    <property type="molecule type" value="Genomic_DNA"/>
</dbReference>
<feature type="domain" description="HTH cro/C1-type" evidence="1">
    <location>
        <begin position="49"/>
        <end position="92"/>
    </location>
</feature>
<evidence type="ECO:0000313" key="3">
    <source>
        <dbReference type="EMBL" id="QCM00623.1"/>
    </source>
</evidence>
<dbReference type="EMBL" id="CP039922">
    <property type="protein sequence ID" value="QCL94614.1"/>
    <property type="molecule type" value="Genomic_DNA"/>
</dbReference>
<dbReference type="Gene3D" id="1.10.260.40">
    <property type="entry name" value="lambda repressor-like DNA-binding domains"/>
    <property type="match status" value="1"/>
</dbReference>
<dbReference type="InterPro" id="IPR001387">
    <property type="entry name" value="Cro/C1-type_HTH"/>
</dbReference>
<organism evidence="4 7">
    <name type="scientific">Agrobacterium tumefaciens</name>
    <dbReference type="NCBI Taxonomy" id="358"/>
    <lineage>
        <taxon>Bacteria</taxon>
        <taxon>Pseudomonadati</taxon>
        <taxon>Pseudomonadota</taxon>
        <taxon>Alphaproteobacteria</taxon>
        <taxon>Hyphomicrobiales</taxon>
        <taxon>Rhizobiaceae</taxon>
        <taxon>Rhizobium/Agrobacterium group</taxon>
        <taxon>Agrobacterium</taxon>
        <taxon>Agrobacterium tumefaciens complex</taxon>
    </lineage>
</organism>
<dbReference type="Pfam" id="PF21716">
    <property type="entry name" value="dnstrm_HI1420"/>
    <property type="match status" value="1"/>
</dbReference>
<reference evidence="2 6" key="3">
    <citation type="submission" date="2019-04" db="EMBL/GenBank/DDBJ databases">
        <title>Complete genome sequence of Agrobacterium tumefaciens CFBP7129.</title>
        <authorList>
            <person name="Haryono M."/>
            <person name="Lin Y.-C."/>
            <person name="Lai E.-M."/>
            <person name="Kuo C.-H."/>
        </authorList>
    </citation>
    <scope>NUCLEOTIDE SEQUENCE [LARGE SCALE GENOMIC DNA]</scope>
    <source>
        <strain evidence="2 6">CFBP7129</strain>
    </source>
</reference>
<accession>A0A024J3Q8</accession>
<dbReference type="AlphaFoldDB" id="A0A024J3Q8"/>
<evidence type="ECO:0000313" key="7">
    <source>
        <dbReference type="Proteomes" id="UP000317023"/>
    </source>
</evidence>
<reference evidence="3 5" key="2">
    <citation type="submission" date="2019-04" db="EMBL/GenBank/DDBJ databases">
        <title>Complete genome sequence of Agrobacterium tumefaciens CFBP6624.</title>
        <authorList>
            <person name="Haryono M."/>
            <person name="Lin Y.-C."/>
            <person name="Lai E.-M."/>
            <person name="Kuo C.-H."/>
        </authorList>
    </citation>
    <scope>NUCLEOTIDE SEQUENCE [LARGE SCALE GENOMIC DNA]</scope>
    <source>
        <strain evidence="3 5">CFBP6624</strain>
    </source>
</reference>
<evidence type="ECO:0000313" key="5">
    <source>
        <dbReference type="Proteomes" id="UP000298646"/>
    </source>
</evidence>
<dbReference type="InterPro" id="IPR014057">
    <property type="entry name" value="HI1420"/>
</dbReference>
<dbReference type="PANTHER" id="PTHR40275">
    <property type="entry name" value="SSL7038 PROTEIN"/>
    <property type="match status" value="1"/>
</dbReference>
<dbReference type="PANTHER" id="PTHR40275:SF1">
    <property type="entry name" value="SSL7038 PROTEIN"/>
    <property type="match status" value="1"/>
</dbReference>
<dbReference type="Proteomes" id="UP000317023">
    <property type="component" value="Unassembled WGS sequence"/>
</dbReference>
<evidence type="ECO:0000313" key="6">
    <source>
        <dbReference type="Proteomes" id="UP000298649"/>
    </source>
</evidence>
<dbReference type="PROSITE" id="PS50943">
    <property type="entry name" value="HTH_CROC1"/>
    <property type="match status" value="1"/>
</dbReference>
<dbReference type="GO" id="GO:0003677">
    <property type="term" value="F:DNA binding"/>
    <property type="evidence" value="ECO:0007669"/>
    <property type="project" value="InterPro"/>
</dbReference>
<dbReference type="OrthoDB" id="9798416at2"/>
<dbReference type="EMBL" id="SGOE01000003">
    <property type="protein sequence ID" value="TRB06459.1"/>
    <property type="molecule type" value="Genomic_DNA"/>
</dbReference>
<dbReference type="Proteomes" id="UP000298649">
    <property type="component" value="Chromosome circular"/>
</dbReference>
<evidence type="ECO:0000313" key="2">
    <source>
        <dbReference type="EMBL" id="QCL94614.1"/>
    </source>
</evidence>
<dbReference type="RefSeq" id="WP_026363923.1">
    <property type="nucleotide sequence ID" value="NZ_CCAN010000029.1"/>
</dbReference>
<gene>
    <name evidence="3" type="ORF">CFBP6624_11085</name>
    <name evidence="2" type="ORF">CFBP7129_10730</name>
    <name evidence="4" type="ORF">EXN61_14940</name>
</gene>
<proteinExistence type="predicted"/>
<reference evidence="4 7" key="1">
    <citation type="journal article" date="2019" name="Appl. Microbiol. Biotechnol.">
        <title>Differential efficiency of wild type rhizogenic strains for rol gene transformation of plants.</title>
        <authorList>
            <person name="Desmet S."/>
            <person name="De Keyser E."/>
            <person name="Van Vaerenbergh J."/>
            <person name="Baeyen S."/>
            <person name="Van Huylenbroeck J."/>
            <person name="Geelen D."/>
            <person name="Dhooghe E."/>
        </authorList>
    </citation>
    <scope>NUCLEOTIDE SEQUENCE [LARGE SCALE GENOMIC DNA]</scope>
    <source>
        <strain evidence="4 7">MAFF210266</strain>
    </source>
</reference>
<evidence type="ECO:0000259" key="1">
    <source>
        <dbReference type="PROSITE" id="PS50943"/>
    </source>
</evidence>
<sequence length="101" mass="10567">MPLVTRDYDAARYLDSDEALAAYIADATESGDAQELAHALGVVARAKGMTDLSRQTGLPRQTLYKALSGEGNPELATIAKVADALGYRLSLVAKSPADTAA</sequence>
<dbReference type="SMART" id="SM00530">
    <property type="entry name" value="HTH_XRE"/>
    <property type="match status" value="1"/>
</dbReference>
<evidence type="ECO:0000313" key="4">
    <source>
        <dbReference type="EMBL" id="TRB06459.1"/>
    </source>
</evidence>
<dbReference type="SUPFAM" id="SSF47413">
    <property type="entry name" value="lambda repressor-like DNA-binding domains"/>
    <property type="match status" value="1"/>
</dbReference>
<name>A0A024J3Q8_AGRTU</name>
<protein>
    <submittedName>
        <fullName evidence="3 4">Addiction module antidote protein</fullName>
    </submittedName>
</protein>
<dbReference type="NCBIfam" id="TIGR02684">
    <property type="entry name" value="dnstrm_HI1420"/>
    <property type="match status" value="1"/>
</dbReference>
<dbReference type="Proteomes" id="UP000298646">
    <property type="component" value="Chromosome circular"/>
</dbReference>